<proteinExistence type="predicted"/>
<reference evidence="1 2" key="1">
    <citation type="submission" date="2022-04" db="EMBL/GenBank/DDBJ databases">
        <title>Genome sequence of C. roseum typestrain.</title>
        <authorList>
            <person name="Poehlein A."/>
            <person name="Schoch T."/>
            <person name="Duerre P."/>
            <person name="Daniel R."/>
        </authorList>
    </citation>
    <scope>NUCLEOTIDE SEQUENCE [LARGE SCALE GENOMIC DNA]</scope>
    <source>
        <strain evidence="1 2">DSM 7320</strain>
    </source>
</reference>
<organism evidence="1 2">
    <name type="scientific">Clostridium felsineum</name>
    <dbReference type="NCBI Taxonomy" id="36839"/>
    <lineage>
        <taxon>Bacteria</taxon>
        <taxon>Bacillati</taxon>
        <taxon>Bacillota</taxon>
        <taxon>Clostridia</taxon>
        <taxon>Eubacteriales</taxon>
        <taxon>Clostridiaceae</taxon>
        <taxon>Clostridium</taxon>
    </lineage>
</organism>
<dbReference type="Proteomes" id="UP000190951">
    <property type="component" value="Chromosome"/>
</dbReference>
<dbReference type="EMBL" id="CP096983">
    <property type="protein sequence ID" value="URZ10346.1"/>
    <property type="molecule type" value="Genomic_DNA"/>
</dbReference>
<evidence type="ECO:0000313" key="1">
    <source>
        <dbReference type="EMBL" id="URZ10346.1"/>
    </source>
</evidence>
<dbReference type="RefSeq" id="WP_176091605.1">
    <property type="nucleotide sequence ID" value="NZ_CP096983.1"/>
</dbReference>
<protein>
    <submittedName>
        <fullName evidence="1">Uncharacterized protein</fullName>
    </submittedName>
</protein>
<name>A0A1S8MG92_9CLOT</name>
<keyword evidence="2" id="KW-1185">Reference proteome</keyword>
<dbReference type="KEGG" id="crw:CROST_010540"/>
<gene>
    <name evidence="1" type="ORF">CROST_010540</name>
</gene>
<dbReference type="AlphaFoldDB" id="A0A1S8MG92"/>
<accession>A0A1S8MG92</accession>
<sequence>MAYLISKVKIDKSPNYCCAVTKNGIRRFNGRSLSIFNDFANICIFP</sequence>
<dbReference type="STRING" id="84029.CROST_30700"/>
<evidence type="ECO:0000313" key="2">
    <source>
        <dbReference type="Proteomes" id="UP000190951"/>
    </source>
</evidence>